<feature type="region of interest" description="Disordered" evidence="1">
    <location>
        <begin position="36"/>
        <end position="64"/>
    </location>
</feature>
<proteinExistence type="evidence at transcript level"/>
<evidence type="ECO:0000313" key="3">
    <source>
        <dbReference type="EMBL" id="AEO36865.1"/>
    </source>
</evidence>
<organism evidence="3">
    <name type="scientific">Amblyomma maculatum</name>
    <name type="common">Gulf Coast tick</name>
    <dbReference type="NCBI Taxonomy" id="34609"/>
    <lineage>
        <taxon>Eukaryota</taxon>
        <taxon>Metazoa</taxon>
        <taxon>Ecdysozoa</taxon>
        <taxon>Arthropoda</taxon>
        <taxon>Chelicerata</taxon>
        <taxon>Arachnida</taxon>
        <taxon>Acari</taxon>
        <taxon>Parasitiformes</taxon>
        <taxon>Ixodida</taxon>
        <taxon>Ixodoidea</taxon>
        <taxon>Ixodidae</taxon>
        <taxon>Amblyomminae</taxon>
        <taxon>Amblyomma</taxon>
    </lineage>
</organism>
<evidence type="ECO:0000256" key="1">
    <source>
        <dbReference type="SAM" id="MobiDB-lite"/>
    </source>
</evidence>
<feature type="compositionally biased region" description="Polar residues" evidence="1">
    <location>
        <begin position="36"/>
        <end position="52"/>
    </location>
</feature>
<dbReference type="GO" id="GO:0016042">
    <property type="term" value="P:lipid catabolic process"/>
    <property type="evidence" value="ECO:0007669"/>
    <property type="project" value="InterPro"/>
</dbReference>
<dbReference type="EMBL" id="JO845249">
    <property type="protein sequence ID" value="AEO36865.1"/>
    <property type="molecule type" value="mRNA"/>
</dbReference>
<dbReference type="PANTHER" id="PTHR10041:SF5">
    <property type="entry name" value="LEUCINE-RICH COLIPASE-LIKE PROTEIN 1"/>
    <property type="match status" value="1"/>
</dbReference>
<name>G3MTP7_AMBMU</name>
<dbReference type="GO" id="GO:0005576">
    <property type="term" value="C:extracellular region"/>
    <property type="evidence" value="ECO:0007669"/>
    <property type="project" value="InterPro"/>
</dbReference>
<dbReference type="GO" id="GO:0008047">
    <property type="term" value="F:enzyme activator activity"/>
    <property type="evidence" value="ECO:0007669"/>
    <property type="project" value="InterPro"/>
</dbReference>
<feature type="signal peptide" evidence="2">
    <location>
        <begin position="1"/>
        <end position="22"/>
    </location>
</feature>
<dbReference type="AlphaFoldDB" id="G3MTP7"/>
<reference evidence="3" key="1">
    <citation type="journal article" date="2011" name="PLoS ONE">
        <title>A deep insight into the sialotranscriptome of the gulf coast tick, Amblyomma maculatum.</title>
        <authorList>
            <person name="Karim S."/>
            <person name="Singh P."/>
            <person name="Ribeiro J.M."/>
        </authorList>
    </citation>
    <scope>NUCLEOTIDE SEQUENCE</scope>
    <source>
        <tissue evidence="3">Salivary gland</tissue>
    </source>
</reference>
<protein>
    <recommendedName>
        <fullName evidence="4">Prokineticin domain-containing protein</fullName>
    </recommendedName>
</protein>
<dbReference type="Gene3D" id="2.10.80.10">
    <property type="entry name" value="Lipase, subunit A"/>
    <property type="match status" value="1"/>
</dbReference>
<feature type="chain" id="PRO_5003447472" description="Prokineticin domain-containing protein" evidence="2">
    <location>
        <begin position="23"/>
        <end position="141"/>
    </location>
</feature>
<evidence type="ECO:0008006" key="4">
    <source>
        <dbReference type="Google" id="ProtNLM"/>
    </source>
</evidence>
<accession>G3MTP7</accession>
<dbReference type="GO" id="GO:0007586">
    <property type="term" value="P:digestion"/>
    <property type="evidence" value="ECO:0007669"/>
    <property type="project" value="InterPro"/>
</dbReference>
<sequence>MRSILPIFLSLICAVTMHVSVGKQHDMEQKPVTFSLPQHLQKGSNSKSGSSVHKTEGEPCHNSNECAAGLCCLRKSNQRTCQKNAPTGRPCSDGQLKGNVYIDHCPCQSSEDVCQGGVCVSSEHGNARRRRHASRRNQRRQ</sequence>
<dbReference type="InterPro" id="IPR001981">
    <property type="entry name" value="Colipase"/>
</dbReference>
<keyword evidence="2" id="KW-0732">Signal</keyword>
<dbReference type="PANTHER" id="PTHR10041">
    <property type="entry name" value="COLIPASE"/>
    <property type="match status" value="1"/>
</dbReference>
<evidence type="ECO:0000256" key="2">
    <source>
        <dbReference type="SAM" id="SignalP"/>
    </source>
</evidence>